<evidence type="ECO:0000256" key="3">
    <source>
        <dbReference type="ARBA" id="ARBA00022552"/>
    </source>
</evidence>
<dbReference type="GO" id="GO:0005737">
    <property type="term" value="C:cytoplasm"/>
    <property type="evidence" value="ECO:0007669"/>
    <property type="project" value="UniProtKB-SubCell"/>
</dbReference>
<proteinExistence type="inferred from homology"/>
<evidence type="ECO:0000256" key="2">
    <source>
        <dbReference type="ARBA" id="ARBA00022517"/>
    </source>
</evidence>
<dbReference type="Gene3D" id="2.30.30.240">
    <property type="entry name" value="PRC-barrel domain"/>
    <property type="match status" value="1"/>
</dbReference>
<evidence type="ECO:0000313" key="8">
    <source>
        <dbReference type="EMBL" id="TQQ84626.1"/>
    </source>
</evidence>
<keyword evidence="4 5" id="KW-0143">Chaperone</keyword>
<sequence>MMEKVTHFKVGKIVKTQGLKGDVRVLPSTDDIYRFDFLEVFYLGNDRDTEWEMENVRYKGNLVIMKIKGIDRVEDAERLVGKNIYVSRDESFELEEGEFFIADMIGIEVFTVSGERVGVLKDVLQYAANDVYVIKNDEGKEFLIPAVMKFVPEIDIEEGKMIIDPIKGMLED</sequence>
<dbReference type="InterPro" id="IPR011033">
    <property type="entry name" value="PRC_barrel-like_sf"/>
</dbReference>
<dbReference type="InterPro" id="IPR036976">
    <property type="entry name" value="RimM_N_sf"/>
</dbReference>
<dbReference type="OrthoDB" id="9810331at2"/>
<comment type="subcellular location">
    <subcellularLocation>
        <location evidence="5">Cytoplasm</location>
    </subcellularLocation>
</comment>
<dbReference type="PANTHER" id="PTHR33692">
    <property type="entry name" value="RIBOSOME MATURATION FACTOR RIMM"/>
    <property type="match status" value="1"/>
</dbReference>
<name>A0A544QVC7_9FIRM</name>
<dbReference type="InterPro" id="IPR056792">
    <property type="entry name" value="PRC_RimM"/>
</dbReference>
<evidence type="ECO:0000259" key="6">
    <source>
        <dbReference type="Pfam" id="PF01782"/>
    </source>
</evidence>
<comment type="function">
    <text evidence="5">An accessory protein needed during the final step in the assembly of 30S ribosomal subunit, possibly for assembly of the head region. Essential for efficient processing of 16S rRNA. May be needed both before and after RbfA during the maturation of 16S rRNA. It has affinity for free ribosomal 30S subunits but not for 70S ribosomes.</text>
</comment>
<dbReference type="SUPFAM" id="SSF50346">
    <property type="entry name" value="PRC-barrel domain"/>
    <property type="match status" value="1"/>
</dbReference>
<evidence type="ECO:0000313" key="9">
    <source>
        <dbReference type="Proteomes" id="UP000317863"/>
    </source>
</evidence>
<comment type="similarity">
    <text evidence="5">Belongs to the RimM family.</text>
</comment>
<evidence type="ECO:0000256" key="5">
    <source>
        <dbReference type="HAMAP-Rule" id="MF_00014"/>
    </source>
</evidence>
<gene>
    <name evidence="5 8" type="primary">rimM</name>
    <name evidence="8" type="ORF">EXD82_05390</name>
</gene>
<evidence type="ECO:0000256" key="4">
    <source>
        <dbReference type="ARBA" id="ARBA00023186"/>
    </source>
</evidence>
<feature type="domain" description="RimM N-terminal" evidence="6">
    <location>
        <begin position="10"/>
        <end position="89"/>
    </location>
</feature>
<evidence type="ECO:0000259" key="7">
    <source>
        <dbReference type="Pfam" id="PF24986"/>
    </source>
</evidence>
<comment type="subunit">
    <text evidence="5">Binds ribosomal protein uS19.</text>
</comment>
<dbReference type="InterPro" id="IPR009000">
    <property type="entry name" value="Transl_B-barrel_sf"/>
</dbReference>
<comment type="caution">
    <text evidence="8">The sequence shown here is derived from an EMBL/GenBank/DDBJ whole genome shotgun (WGS) entry which is preliminary data.</text>
</comment>
<dbReference type="SUPFAM" id="SSF50447">
    <property type="entry name" value="Translation proteins"/>
    <property type="match status" value="1"/>
</dbReference>
<dbReference type="Pfam" id="PF01782">
    <property type="entry name" value="RimM"/>
    <property type="match status" value="1"/>
</dbReference>
<keyword evidence="3 5" id="KW-0698">rRNA processing</keyword>
<dbReference type="GO" id="GO:0006364">
    <property type="term" value="P:rRNA processing"/>
    <property type="evidence" value="ECO:0007669"/>
    <property type="project" value="UniProtKB-UniRule"/>
</dbReference>
<keyword evidence="2 5" id="KW-0690">Ribosome biogenesis</keyword>
<dbReference type="GO" id="GO:0043022">
    <property type="term" value="F:ribosome binding"/>
    <property type="evidence" value="ECO:0007669"/>
    <property type="project" value="InterPro"/>
</dbReference>
<evidence type="ECO:0000256" key="1">
    <source>
        <dbReference type="ARBA" id="ARBA00022490"/>
    </source>
</evidence>
<protein>
    <recommendedName>
        <fullName evidence="5">Ribosome maturation factor RimM</fullName>
    </recommendedName>
</protein>
<organism evidence="8 9">
    <name type="scientific">Peptacetobacter hominis</name>
    <dbReference type="NCBI Taxonomy" id="2743610"/>
    <lineage>
        <taxon>Bacteria</taxon>
        <taxon>Bacillati</taxon>
        <taxon>Bacillota</taxon>
        <taxon>Clostridia</taxon>
        <taxon>Peptostreptococcales</taxon>
        <taxon>Peptostreptococcaceae</taxon>
        <taxon>Peptacetobacter</taxon>
    </lineage>
</organism>
<dbReference type="AlphaFoldDB" id="A0A544QVC7"/>
<dbReference type="GO" id="GO:0042274">
    <property type="term" value="P:ribosomal small subunit biogenesis"/>
    <property type="evidence" value="ECO:0007669"/>
    <property type="project" value="UniProtKB-UniRule"/>
</dbReference>
<dbReference type="HAMAP" id="MF_00014">
    <property type="entry name" value="Ribosome_mat_RimM"/>
    <property type="match status" value="1"/>
</dbReference>
<dbReference type="GO" id="GO:0005840">
    <property type="term" value="C:ribosome"/>
    <property type="evidence" value="ECO:0007669"/>
    <property type="project" value="InterPro"/>
</dbReference>
<dbReference type="InterPro" id="IPR011961">
    <property type="entry name" value="RimM"/>
</dbReference>
<dbReference type="InterPro" id="IPR002676">
    <property type="entry name" value="RimM_N"/>
</dbReference>
<dbReference type="PANTHER" id="PTHR33692:SF1">
    <property type="entry name" value="RIBOSOME MATURATION FACTOR RIMM"/>
    <property type="match status" value="1"/>
</dbReference>
<dbReference type="EMBL" id="SGJB01000008">
    <property type="protein sequence ID" value="TQQ84626.1"/>
    <property type="molecule type" value="Genomic_DNA"/>
</dbReference>
<keyword evidence="1 5" id="KW-0963">Cytoplasm</keyword>
<dbReference type="Gene3D" id="2.40.30.60">
    <property type="entry name" value="RimM"/>
    <property type="match status" value="1"/>
</dbReference>
<reference evidence="8 9" key="1">
    <citation type="submission" date="2019-02" db="EMBL/GenBank/DDBJ databases">
        <title>Peptostreptococcaceae bacterium ZHW00191 nov., a new bacterium isolated from the human gut.</title>
        <authorList>
            <person name="Zhou H.-W."/>
            <person name="Chen X.-J."/>
        </authorList>
    </citation>
    <scope>NUCLEOTIDE SEQUENCE [LARGE SCALE GENOMIC DNA]</scope>
    <source>
        <strain evidence="8 9">ZHW00191</strain>
    </source>
</reference>
<dbReference type="Pfam" id="PF24986">
    <property type="entry name" value="PRC_RimM"/>
    <property type="match status" value="1"/>
</dbReference>
<accession>A0A544QVC7</accession>
<feature type="domain" description="Ribosome maturation factor RimM PRC barrel" evidence="7">
    <location>
        <begin position="103"/>
        <end position="166"/>
    </location>
</feature>
<dbReference type="NCBIfam" id="TIGR02273">
    <property type="entry name" value="16S_RimM"/>
    <property type="match status" value="1"/>
</dbReference>
<keyword evidence="9" id="KW-1185">Reference proteome</keyword>
<dbReference type="Proteomes" id="UP000317863">
    <property type="component" value="Unassembled WGS sequence"/>
</dbReference>
<comment type="domain">
    <text evidence="5">The PRC barrel domain binds ribosomal protein uS19.</text>
</comment>